<dbReference type="NCBIfam" id="TIGR03021">
    <property type="entry name" value="pilP_fam"/>
    <property type="match status" value="1"/>
</dbReference>
<name>A0A2K8S0B4_9BURK</name>
<feature type="chain" id="PRO_5030052667" evidence="10">
    <location>
        <begin position="24"/>
        <end position="171"/>
    </location>
</feature>
<keyword evidence="6" id="KW-0653">Protein transport</keyword>
<dbReference type="RefSeq" id="WP_100854036.1">
    <property type="nucleotide sequence ID" value="NZ_CADIJT010000003.1"/>
</dbReference>
<dbReference type="KEGG" id="asw:CVS48_08380"/>
<evidence type="ECO:0000256" key="10">
    <source>
        <dbReference type="SAM" id="SignalP"/>
    </source>
</evidence>
<sequence>MESRTAAALCAALTLLFASTPHAGAQVARTTDHSPPPAGTLAELADIQLRRLTYEALTGMNEAKMAYEKTSRVEDRSATGVPAVRSVQGVGSQLYAVLVYAGGAQATARPGEDVPGGYRVKAVSVDRVVLTRNGQDLRLGFSAEAPQAVSDGPVRLNSPFPGTAMPFQPGR</sequence>
<keyword evidence="8" id="KW-0472">Membrane</keyword>
<evidence type="ECO:0000256" key="2">
    <source>
        <dbReference type="ARBA" id="ARBA00022448"/>
    </source>
</evidence>
<keyword evidence="5" id="KW-0812">Transmembrane</keyword>
<keyword evidence="4" id="KW-0997">Cell inner membrane</keyword>
<accession>A0A2K8S0B4</accession>
<evidence type="ECO:0000256" key="6">
    <source>
        <dbReference type="ARBA" id="ARBA00022927"/>
    </source>
</evidence>
<reference evidence="13 14" key="1">
    <citation type="submission" date="2018-02" db="EMBL/GenBank/DDBJ databases">
        <title>Draft Genome of Achromobacter spanius stain 6.</title>
        <authorList>
            <person name="Gunasekera T.S."/>
            <person name="Radwan O."/>
            <person name="Ruiz O.N."/>
        </authorList>
    </citation>
    <scope>NUCLEOTIDE SEQUENCE [LARGE SCALE GENOMIC DNA]</scope>
    <source>
        <strain evidence="13 14">6</strain>
    </source>
</reference>
<dbReference type="Proteomes" id="UP001161094">
    <property type="component" value="Unassembled WGS sequence"/>
</dbReference>
<dbReference type="AlphaFoldDB" id="A0A2K8S0B4"/>
<comment type="subcellular location">
    <subcellularLocation>
        <location evidence="1">Cell inner membrane</location>
    </subcellularLocation>
</comment>
<dbReference type="EMBL" id="JAOCDZ010000003">
    <property type="protein sequence ID" value="MDH0735477.1"/>
    <property type="molecule type" value="Genomic_DNA"/>
</dbReference>
<gene>
    <name evidence="13" type="primary">pilP</name>
    <name evidence="13" type="ORF">C4E15_06135</name>
    <name evidence="12" type="ORF">N5D93_06630</name>
</gene>
<evidence type="ECO:0000256" key="8">
    <source>
        <dbReference type="ARBA" id="ARBA00023136"/>
    </source>
</evidence>
<keyword evidence="10" id="KW-0732">Signal</keyword>
<dbReference type="GO" id="GO:0005886">
    <property type="term" value="C:plasma membrane"/>
    <property type="evidence" value="ECO:0007669"/>
    <property type="project" value="UniProtKB-SubCell"/>
</dbReference>
<evidence type="ECO:0000256" key="3">
    <source>
        <dbReference type="ARBA" id="ARBA00022475"/>
    </source>
</evidence>
<protein>
    <submittedName>
        <fullName evidence="13">Type IV pilus biogenesis protein PilP</fullName>
    </submittedName>
</protein>
<evidence type="ECO:0000256" key="5">
    <source>
        <dbReference type="ARBA" id="ARBA00022692"/>
    </source>
</evidence>
<keyword evidence="3" id="KW-1003">Cell membrane</keyword>
<dbReference type="Gene3D" id="2.30.30.830">
    <property type="match status" value="1"/>
</dbReference>
<feature type="region of interest" description="Disordered" evidence="9">
    <location>
        <begin position="150"/>
        <end position="171"/>
    </location>
</feature>
<dbReference type="GeneID" id="92905945"/>
<dbReference type="OrthoDB" id="6997520at2"/>
<evidence type="ECO:0000256" key="7">
    <source>
        <dbReference type="ARBA" id="ARBA00022989"/>
    </source>
</evidence>
<evidence type="ECO:0000313" key="14">
    <source>
        <dbReference type="Proteomes" id="UP000239990"/>
    </source>
</evidence>
<evidence type="ECO:0000313" key="13">
    <source>
        <dbReference type="EMBL" id="PPA77589.1"/>
    </source>
</evidence>
<organism evidence="13 14">
    <name type="scientific">Achromobacter spanius</name>
    <dbReference type="NCBI Taxonomy" id="217203"/>
    <lineage>
        <taxon>Bacteria</taxon>
        <taxon>Pseudomonadati</taxon>
        <taxon>Pseudomonadota</taxon>
        <taxon>Betaproteobacteria</taxon>
        <taxon>Burkholderiales</taxon>
        <taxon>Alcaligenaceae</taxon>
        <taxon>Achromobacter</taxon>
    </lineage>
</organism>
<keyword evidence="2" id="KW-0813">Transport</keyword>
<dbReference type="InterPro" id="IPR024961">
    <property type="entry name" value="T2SS_GspC_N"/>
</dbReference>
<evidence type="ECO:0000313" key="12">
    <source>
        <dbReference type="EMBL" id="MDH0735477.1"/>
    </source>
</evidence>
<dbReference type="Proteomes" id="UP000239990">
    <property type="component" value="Unassembled WGS sequence"/>
</dbReference>
<dbReference type="Pfam" id="PF11356">
    <property type="entry name" value="T2SSC"/>
    <property type="match status" value="1"/>
</dbReference>
<evidence type="ECO:0000256" key="1">
    <source>
        <dbReference type="ARBA" id="ARBA00004533"/>
    </source>
</evidence>
<dbReference type="GO" id="GO:0015031">
    <property type="term" value="P:protein transport"/>
    <property type="evidence" value="ECO:0007669"/>
    <property type="project" value="UniProtKB-KW"/>
</dbReference>
<feature type="domain" description="Type II secretion system protein GspC N-terminal" evidence="11">
    <location>
        <begin position="6"/>
        <end position="139"/>
    </location>
</feature>
<comment type="caution">
    <text evidence="13">The sequence shown here is derived from an EMBL/GenBank/DDBJ whole genome shotgun (WGS) entry which is preliminary data.</text>
</comment>
<evidence type="ECO:0000259" key="11">
    <source>
        <dbReference type="Pfam" id="PF11356"/>
    </source>
</evidence>
<proteinExistence type="predicted"/>
<evidence type="ECO:0000256" key="9">
    <source>
        <dbReference type="SAM" id="MobiDB-lite"/>
    </source>
</evidence>
<keyword evidence="7" id="KW-1133">Transmembrane helix</keyword>
<feature type="signal peptide" evidence="10">
    <location>
        <begin position="1"/>
        <end position="23"/>
    </location>
</feature>
<reference evidence="12" key="2">
    <citation type="submission" date="2022-09" db="EMBL/GenBank/DDBJ databases">
        <title>Intensive care unit water sources are persistently colonized with multi-drug resistant bacteria and are the site of extensive horizontal gene transfer of antibiotic resistance genes.</title>
        <authorList>
            <person name="Diorio-Toth L."/>
        </authorList>
    </citation>
    <scope>NUCLEOTIDE SEQUENCE</scope>
    <source>
        <strain evidence="12">GD03843</strain>
    </source>
</reference>
<evidence type="ECO:0000256" key="4">
    <source>
        <dbReference type="ARBA" id="ARBA00022519"/>
    </source>
</evidence>
<dbReference type="EMBL" id="PREU01000002">
    <property type="protein sequence ID" value="PPA77589.1"/>
    <property type="molecule type" value="Genomic_DNA"/>
</dbReference>
<dbReference type="InterPro" id="IPR022753">
    <property type="entry name" value="T4SS_pilus_biogen_PilP"/>
</dbReference>